<keyword evidence="2" id="KW-0472">Membrane</keyword>
<evidence type="ECO:0000256" key="1">
    <source>
        <dbReference type="ARBA" id="ARBA00010090"/>
    </source>
</evidence>
<dbReference type="PANTHER" id="PTHR14096">
    <property type="entry name" value="APOLIPOPROTEIN L"/>
    <property type="match status" value="1"/>
</dbReference>
<dbReference type="InterPro" id="IPR008405">
    <property type="entry name" value="ApoL"/>
</dbReference>
<evidence type="ECO:0008006" key="5">
    <source>
        <dbReference type="Google" id="ProtNLM"/>
    </source>
</evidence>
<dbReference type="GO" id="GO:0042157">
    <property type="term" value="P:lipoprotein metabolic process"/>
    <property type="evidence" value="ECO:0007669"/>
    <property type="project" value="InterPro"/>
</dbReference>
<feature type="transmembrane region" description="Helical" evidence="2">
    <location>
        <begin position="122"/>
        <end position="141"/>
    </location>
</feature>
<gene>
    <name evidence="3" type="primary">AVEN_160867_1</name>
    <name evidence="3" type="ORF">TNIN_482071</name>
</gene>
<dbReference type="EMBL" id="BMAV01006477">
    <property type="protein sequence ID" value="GFY48469.1"/>
    <property type="molecule type" value="Genomic_DNA"/>
</dbReference>
<feature type="transmembrane region" description="Helical" evidence="2">
    <location>
        <begin position="147"/>
        <end position="170"/>
    </location>
</feature>
<comment type="similarity">
    <text evidence="1">Belongs to the apolipoprotein L family.</text>
</comment>
<dbReference type="GO" id="GO:0006869">
    <property type="term" value="P:lipid transport"/>
    <property type="evidence" value="ECO:0007669"/>
    <property type="project" value="InterPro"/>
</dbReference>
<sequence>MGGFEVFSDIFHSLNNRTFQFIPHNNGNQLMSVIYSLVVSKIGEDWQPNRLKYEFDYAEKVVETRNVMENVIERFEKADEACALFLDKFEPWAECRKMTIEELNVIAGDIDSDRFKGNVSKIVGGIVGVAGGAAIIASVAFPPLLIAGGVAAGLSGTTVLGTSVAEIAFLKKRMTKAKTALEVDQELFRHLQEWFDRSNDLIEAIERIVGFKIMADIQEELLLFYAQFKDLRSFINDSFMDKLRPLLAILISKLLQSGNLVAKFGPDLAAVLISFIVVMFFMPMRDSYLCDRLTLIQRLTIGVCGGIGAVSNFRTAAVGVMARKAMTEAVKGAPTVVENVPKVAARSIRVFAGIGMALDVTSIILTSIDIHKGSLSEQGKELKRISMQLQEEFDFVEQVYNGLKKEVF</sequence>
<dbReference type="PANTHER" id="PTHR14096:SF28">
    <property type="entry name" value="APOLIPOPROTEIN L, 1-RELATED"/>
    <property type="match status" value="1"/>
</dbReference>
<proteinExistence type="inferred from homology"/>
<evidence type="ECO:0000313" key="4">
    <source>
        <dbReference type="Proteomes" id="UP000886998"/>
    </source>
</evidence>
<feature type="transmembrane region" description="Helical" evidence="2">
    <location>
        <begin position="268"/>
        <end position="284"/>
    </location>
</feature>
<keyword evidence="2" id="KW-1133">Transmembrane helix</keyword>
<dbReference type="GO" id="GO:0005576">
    <property type="term" value="C:extracellular region"/>
    <property type="evidence" value="ECO:0007669"/>
    <property type="project" value="InterPro"/>
</dbReference>
<keyword evidence="4" id="KW-1185">Reference proteome</keyword>
<dbReference type="AlphaFoldDB" id="A0A8X7C0H9"/>
<accession>A0A8X7C0H9</accession>
<dbReference type="Proteomes" id="UP000886998">
    <property type="component" value="Unassembled WGS sequence"/>
</dbReference>
<dbReference type="GO" id="GO:0008289">
    <property type="term" value="F:lipid binding"/>
    <property type="evidence" value="ECO:0007669"/>
    <property type="project" value="InterPro"/>
</dbReference>
<dbReference type="GO" id="GO:0016020">
    <property type="term" value="C:membrane"/>
    <property type="evidence" value="ECO:0007669"/>
    <property type="project" value="TreeGrafter"/>
</dbReference>
<evidence type="ECO:0000256" key="2">
    <source>
        <dbReference type="SAM" id="Phobius"/>
    </source>
</evidence>
<keyword evidence="2" id="KW-0812">Transmembrane</keyword>
<dbReference type="OrthoDB" id="6428304at2759"/>
<organism evidence="3 4">
    <name type="scientific">Trichonephila inaurata madagascariensis</name>
    <dbReference type="NCBI Taxonomy" id="2747483"/>
    <lineage>
        <taxon>Eukaryota</taxon>
        <taxon>Metazoa</taxon>
        <taxon>Ecdysozoa</taxon>
        <taxon>Arthropoda</taxon>
        <taxon>Chelicerata</taxon>
        <taxon>Arachnida</taxon>
        <taxon>Araneae</taxon>
        <taxon>Araneomorphae</taxon>
        <taxon>Entelegynae</taxon>
        <taxon>Araneoidea</taxon>
        <taxon>Nephilidae</taxon>
        <taxon>Trichonephila</taxon>
        <taxon>Trichonephila inaurata</taxon>
    </lineage>
</organism>
<reference evidence="3" key="1">
    <citation type="submission" date="2020-08" db="EMBL/GenBank/DDBJ databases">
        <title>Multicomponent nature underlies the extraordinary mechanical properties of spider dragline silk.</title>
        <authorList>
            <person name="Kono N."/>
            <person name="Nakamura H."/>
            <person name="Mori M."/>
            <person name="Yoshida Y."/>
            <person name="Ohtoshi R."/>
            <person name="Malay A.D."/>
            <person name="Moran D.A.P."/>
            <person name="Tomita M."/>
            <person name="Numata K."/>
            <person name="Arakawa K."/>
        </authorList>
    </citation>
    <scope>NUCLEOTIDE SEQUENCE</scope>
</reference>
<name>A0A8X7C0H9_9ARAC</name>
<comment type="caution">
    <text evidence="3">The sequence shown here is derived from an EMBL/GenBank/DDBJ whole genome shotgun (WGS) entry which is preliminary data.</text>
</comment>
<protein>
    <recommendedName>
        <fullName evidence="5">Apolipoprotein L3</fullName>
    </recommendedName>
</protein>
<evidence type="ECO:0000313" key="3">
    <source>
        <dbReference type="EMBL" id="GFY48469.1"/>
    </source>
</evidence>